<dbReference type="Proteomes" id="UP000320580">
    <property type="component" value="Chromosome"/>
</dbReference>
<protein>
    <submittedName>
        <fullName evidence="1">Phosphopantetheinyl transferase-like protein</fullName>
    </submittedName>
</protein>
<dbReference type="EMBL" id="CP042266">
    <property type="protein sequence ID" value="QDY77057.1"/>
    <property type="molecule type" value="Genomic_DNA"/>
</dbReference>
<evidence type="ECO:0000313" key="1">
    <source>
        <dbReference type="EMBL" id="QDY77057.1"/>
    </source>
</evidence>
<organism evidence="1 2">
    <name type="scientific">Streptomyces qinzhouensis</name>
    <dbReference type="NCBI Taxonomy" id="2599401"/>
    <lineage>
        <taxon>Bacteria</taxon>
        <taxon>Bacillati</taxon>
        <taxon>Actinomycetota</taxon>
        <taxon>Actinomycetes</taxon>
        <taxon>Kitasatosporales</taxon>
        <taxon>Streptomycetaceae</taxon>
        <taxon>Streptomyces</taxon>
    </lineage>
</organism>
<proteinExistence type="predicted"/>
<reference evidence="1 2" key="1">
    <citation type="submission" date="2019-07" db="EMBL/GenBank/DDBJ databases">
        <authorList>
            <person name="Zhu P."/>
        </authorList>
    </citation>
    <scope>NUCLEOTIDE SEQUENCE [LARGE SCALE GENOMIC DNA]</scope>
    <source>
        <strain evidence="1 2">SSL-25</strain>
    </source>
</reference>
<keyword evidence="2" id="KW-1185">Reference proteome</keyword>
<evidence type="ECO:0000313" key="2">
    <source>
        <dbReference type="Proteomes" id="UP000320580"/>
    </source>
</evidence>
<dbReference type="SUPFAM" id="SSF56214">
    <property type="entry name" value="4'-phosphopantetheinyl transferase"/>
    <property type="match status" value="2"/>
</dbReference>
<dbReference type="GO" id="GO:0000287">
    <property type="term" value="F:magnesium ion binding"/>
    <property type="evidence" value="ECO:0007669"/>
    <property type="project" value="InterPro"/>
</dbReference>
<name>A0A5B8J6U3_9ACTN</name>
<dbReference type="GO" id="GO:0008897">
    <property type="term" value="F:holo-[acyl-carrier-protein] synthase activity"/>
    <property type="evidence" value="ECO:0007669"/>
    <property type="project" value="InterPro"/>
</dbReference>
<keyword evidence="1" id="KW-0808">Transferase</keyword>
<dbReference type="AlphaFoldDB" id="A0A5B8J6U3"/>
<dbReference type="RefSeq" id="WP_146480343.1">
    <property type="nucleotide sequence ID" value="NZ_CP042266.1"/>
</dbReference>
<sequence>MSAGARARRAVAECRLIDLHAPGAAGDDPAARSARSVLSERERRRADGFRDPAAAVTYIRARAAVRRTLAGVLGGTAAGVELAAEPGGRPVLPEHPGWYVSWSRSAGVLLVAVRYGGPVGVDVELVRPLGSGARVLGTVYPGAAALGELDDPEAFFSAWTLLEAAVKASGRGLARGGREVRLVRPPGSARCALGGIRGTGGAVWRGRTDRLAVTAAGRGPRATGPNARVMTAVVTRGPSAPPVPLPLPLPLALGVDR</sequence>
<accession>A0A5B8J6U3</accession>
<dbReference type="Gene3D" id="3.90.470.20">
    <property type="entry name" value="4'-phosphopantetheinyl transferase domain"/>
    <property type="match status" value="1"/>
</dbReference>
<gene>
    <name evidence="1" type="ORF">FQU76_11625</name>
</gene>
<dbReference type="InterPro" id="IPR037143">
    <property type="entry name" value="4-PPantetheinyl_Trfase_dom_sf"/>
</dbReference>
<dbReference type="OrthoDB" id="190168at2"/>
<dbReference type="KEGG" id="sqz:FQU76_11625"/>